<sequence>MSVDEVQRNIPIKPQQLFFHSELLKPEIELFKNMFERNERFKEFEGLIKANHRIYEALESKIAVDKNLLQINWILLDLMTLVF</sequence>
<comment type="caution">
    <text evidence="1">The sequence shown here is derived from an EMBL/GenBank/DDBJ whole genome shotgun (WGS) entry which is preliminary data.</text>
</comment>
<organism evidence="1 2">
    <name type="scientific">Meloidogyne graminicola</name>
    <dbReference type="NCBI Taxonomy" id="189291"/>
    <lineage>
        <taxon>Eukaryota</taxon>
        <taxon>Metazoa</taxon>
        <taxon>Ecdysozoa</taxon>
        <taxon>Nematoda</taxon>
        <taxon>Chromadorea</taxon>
        <taxon>Rhabditida</taxon>
        <taxon>Tylenchina</taxon>
        <taxon>Tylenchomorpha</taxon>
        <taxon>Tylenchoidea</taxon>
        <taxon>Meloidogynidae</taxon>
        <taxon>Meloidogyninae</taxon>
        <taxon>Meloidogyne</taxon>
    </lineage>
</organism>
<evidence type="ECO:0000313" key="1">
    <source>
        <dbReference type="EMBL" id="KAF7635839.1"/>
    </source>
</evidence>
<dbReference type="OrthoDB" id="5788338at2759"/>
<dbReference type="AlphaFoldDB" id="A0A8S9ZRS7"/>
<gene>
    <name evidence="1" type="ORF">Mgra_00004749</name>
</gene>
<evidence type="ECO:0000313" key="2">
    <source>
        <dbReference type="Proteomes" id="UP000605970"/>
    </source>
</evidence>
<keyword evidence="2" id="KW-1185">Reference proteome</keyword>
<reference evidence="1" key="1">
    <citation type="journal article" date="2020" name="Ecol. Evol.">
        <title>Genome structure and content of the rice root-knot nematode (Meloidogyne graminicola).</title>
        <authorList>
            <person name="Phan N.T."/>
            <person name="Danchin E.G.J."/>
            <person name="Klopp C."/>
            <person name="Perfus-Barbeoch L."/>
            <person name="Kozlowski D.K."/>
            <person name="Koutsovoulos G.D."/>
            <person name="Lopez-Roques C."/>
            <person name="Bouchez O."/>
            <person name="Zahm M."/>
            <person name="Besnard G."/>
            <person name="Bellafiore S."/>
        </authorList>
    </citation>
    <scope>NUCLEOTIDE SEQUENCE</scope>
    <source>
        <strain evidence="1">VN-18</strain>
    </source>
</reference>
<dbReference type="EMBL" id="JABEBT010000037">
    <property type="protein sequence ID" value="KAF7635839.1"/>
    <property type="molecule type" value="Genomic_DNA"/>
</dbReference>
<accession>A0A8S9ZRS7</accession>
<protein>
    <submittedName>
        <fullName evidence="1">Uncharacterized protein</fullName>
    </submittedName>
</protein>
<proteinExistence type="predicted"/>
<dbReference type="Proteomes" id="UP000605970">
    <property type="component" value="Unassembled WGS sequence"/>
</dbReference>
<name>A0A8S9ZRS7_9BILA</name>